<gene>
    <name evidence="1" type="ORF">EYF80_040367</name>
</gene>
<reference evidence="1 2" key="1">
    <citation type="submission" date="2019-03" db="EMBL/GenBank/DDBJ databases">
        <title>First draft genome of Liparis tanakae, snailfish: a comprehensive survey of snailfish specific genes.</title>
        <authorList>
            <person name="Kim W."/>
            <person name="Song I."/>
            <person name="Jeong J.-H."/>
            <person name="Kim D."/>
            <person name="Kim S."/>
            <person name="Ryu S."/>
            <person name="Song J.Y."/>
            <person name="Lee S.K."/>
        </authorList>
    </citation>
    <scope>NUCLEOTIDE SEQUENCE [LARGE SCALE GENOMIC DNA]</scope>
    <source>
        <tissue evidence="1">Muscle</tissue>
    </source>
</reference>
<evidence type="ECO:0000313" key="1">
    <source>
        <dbReference type="EMBL" id="TNN49412.1"/>
    </source>
</evidence>
<organism evidence="1 2">
    <name type="scientific">Liparis tanakae</name>
    <name type="common">Tanaka's snailfish</name>
    <dbReference type="NCBI Taxonomy" id="230148"/>
    <lineage>
        <taxon>Eukaryota</taxon>
        <taxon>Metazoa</taxon>
        <taxon>Chordata</taxon>
        <taxon>Craniata</taxon>
        <taxon>Vertebrata</taxon>
        <taxon>Euteleostomi</taxon>
        <taxon>Actinopterygii</taxon>
        <taxon>Neopterygii</taxon>
        <taxon>Teleostei</taxon>
        <taxon>Neoteleostei</taxon>
        <taxon>Acanthomorphata</taxon>
        <taxon>Eupercaria</taxon>
        <taxon>Perciformes</taxon>
        <taxon>Cottioidei</taxon>
        <taxon>Cottales</taxon>
        <taxon>Liparidae</taxon>
        <taxon>Liparis</taxon>
    </lineage>
</organism>
<dbReference type="EMBL" id="SRLO01000657">
    <property type="protein sequence ID" value="TNN49412.1"/>
    <property type="molecule type" value="Genomic_DNA"/>
</dbReference>
<dbReference type="Proteomes" id="UP000314294">
    <property type="component" value="Unassembled WGS sequence"/>
</dbReference>
<dbReference type="AlphaFoldDB" id="A0A4Z2GA38"/>
<name>A0A4Z2GA38_9TELE</name>
<accession>A0A4Z2GA38</accession>
<proteinExistence type="predicted"/>
<keyword evidence="2" id="KW-1185">Reference proteome</keyword>
<protein>
    <submittedName>
        <fullName evidence="1">Uncharacterized protein</fullName>
    </submittedName>
</protein>
<comment type="caution">
    <text evidence="1">The sequence shown here is derived from an EMBL/GenBank/DDBJ whole genome shotgun (WGS) entry which is preliminary data.</text>
</comment>
<evidence type="ECO:0000313" key="2">
    <source>
        <dbReference type="Proteomes" id="UP000314294"/>
    </source>
</evidence>
<sequence>MVALEEESWAEHTSSGLNMGAMNACNPRDCKKAGCWHCESDFRTIDLNWKPSQQWQKLPGLQRCP</sequence>